<protein>
    <submittedName>
        <fullName evidence="1">Uncharacterized protein</fullName>
    </submittedName>
</protein>
<evidence type="ECO:0000313" key="1">
    <source>
        <dbReference type="EMBL" id="PBA23752.1"/>
    </source>
</evidence>
<evidence type="ECO:0000313" key="2">
    <source>
        <dbReference type="Proteomes" id="UP000217768"/>
    </source>
</evidence>
<gene>
    <name evidence="1" type="ORF">CKJ66_26155</name>
</gene>
<dbReference type="AlphaFoldDB" id="A0A2A2ZB31"/>
<comment type="caution">
    <text evidence="1">The sequence shown here is derived from an EMBL/GenBank/DDBJ whole genome shotgun (WGS) entry which is preliminary data.</text>
</comment>
<dbReference type="EMBL" id="NSFD01000055">
    <property type="protein sequence ID" value="PBA23752.1"/>
    <property type="molecule type" value="Genomic_DNA"/>
</dbReference>
<accession>A0A2A2ZB31</accession>
<name>A0A2A2ZB31_MYCAV</name>
<organism evidence="1 2">
    <name type="scientific">Mycobacterium avium</name>
    <dbReference type="NCBI Taxonomy" id="1764"/>
    <lineage>
        <taxon>Bacteria</taxon>
        <taxon>Bacillati</taxon>
        <taxon>Actinomycetota</taxon>
        <taxon>Actinomycetes</taxon>
        <taxon>Mycobacteriales</taxon>
        <taxon>Mycobacteriaceae</taxon>
        <taxon>Mycobacterium</taxon>
        <taxon>Mycobacterium avium complex (MAC)</taxon>
    </lineage>
</organism>
<dbReference type="Proteomes" id="UP000217768">
    <property type="component" value="Unassembled WGS sequence"/>
</dbReference>
<proteinExistence type="predicted"/>
<sequence length="118" mass="12694">MTDTENHTAQAILADIVATYMPEADIGQDGTRNHRIADEAFAALAEHGYAFVKLPPPLRDNEGSAHVAYSGANTVYYATPGHVHSDTFQTWDHPDDARDDATALLAAAHAADTMESTQ</sequence>
<dbReference type="RefSeq" id="WP_095795154.1">
    <property type="nucleotide sequence ID" value="NZ_NSFD01000055.1"/>
</dbReference>
<reference evidence="1 2" key="1">
    <citation type="submission" date="2017-08" db="EMBL/GenBank/DDBJ databases">
        <title>Phylogenetic analysis of Mycobacterium avium complex whole genomes.</title>
        <authorList>
            <person name="Caverly L.J."/>
            <person name="Spilker T."/>
            <person name="Lipuma J."/>
        </authorList>
    </citation>
    <scope>NUCLEOTIDE SEQUENCE [LARGE SCALE GENOMIC DNA]</scope>
    <source>
        <strain evidence="1 2">FLAC0165</strain>
    </source>
</reference>